<dbReference type="Proteomes" id="UP001597373">
    <property type="component" value="Unassembled WGS sequence"/>
</dbReference>
<accession>A0ABW5DLS0</accession>
<proteinExistence type="predicted"/>
<reference evidence="2" key="1">
    <citation type="journal article" date="2019" name="Int. J. Syst. Evol. Microbiol.">
        <title>The Global Catalogue of Microorganisms (GCM) 10K type strain sequencing project: providing services to taxonomists for standard genome sequencing and annotation.</title>
        <authorList>
            <consortium name="The Broad Institute Genomics Platform"/>
            <consortium name="The Broad Institute Genome Sequencing Center for Infectious Disease"/>
            <person name="Wu L."/>
            <person name="Ma J."/>
        </authorList>
    </citation>
    <scope>NUCLEOTIDE SEQUENCE [LARGE SCALE GENOMIC DNA]</scope>
    <source>
        <strain evidence="2">KCTC 23707</strain>
    </source>
</reference>
<evidence type="ECO:0000313" key="2">
    <source>
        <dbReference type="Proteomes" id="UP001597373"/>
    </source>
</evidence>
<comment type="caution">
    <text evidence="1">The sequence shown here is derived from an EMBL/GenBank/DDBJ whole genome shotgun (WGS) entry which is preliminary data.</text>
</comment>
<evidence type="ECO:0000313" key="1">
    <source>
        <dbReference type="EMBL" id="MFD2260245.1"/>
    </source>
</evidence>
<name>A0ABW5DLS0_9HYPH</name>
<dbReference type="EMBL" id="JBHUIR010000038">
    <property type="protein sequence ID" value="MFD2260245.1"/>
    <property type="molecule type" value="Genomic_DNA"/>
</dbReference>
<keyword evidence="2" id="KW-1185">Reference proteome</keyword>
<protein>
    <submittedName>
        <fullName evidence="1">Uncharacterized protein</fullName>
    </submittedName>
</protein>
<dbReference type="RefSeq" id="WP_345099107.1">
    <property type="nucleotide sequence ID" value="NZ_BAABGS010000021.1"/>
</dbReference>
<gene>
    <name evidence="1" type="ORF">ACFSMZ_10780</name>
</gene>
<sequence length="160" mass="16969">MRDLPRTTYSIDGDRLDFAAPEGGKPNDPQLMLQIFRGVLLSGGTVTERQHTAVEVLASQGVFADVAASAMKHNGGKFDATEAANMMVGPEIELRLDITRSGDDIILHGKNVKGDISLPDGDVLKTSPMMLSKVTEFTLAIAPDGRVNVLSASFCGPAEA</sequence>
<organism evidence="1 2">
    <name type="scientific">Chelativorans composti</name>
    <dbReference type="NCBI Taxonomy" id="768533"/>
    <lineage>
        <taxon>Bacteria</taxon>
        <taxon>Pseudomonadati</taxon>
        <taxon>Pseudomonadota</taxon>
        <taxon>Alphaproteobacteria</taxon>
        <taxon>Hyphomicrobiales</taxon>
        <taxon>Phyllobacteriaceae</taxon>
        <taxon>Chelativorans</taxon>
    </lineage>
</organism>